<organism evidence="1 2">
    <name type="scientific">Daphnia magna</name>
    <dbReference type="NCBI Taxonomy" id="35525"/>
    <lineage>
        <taxon>Eukaryota</taxon>
        <taxon>Metazoa</taxon>
        <taxon>Ecdysozoa</taxon>
        <taxon>Arthropoda</taxon>
        <taxon>Crustacea</taxon>
        <taxon>Branchiopoda</taxon>
        <taxon>Diplostraca</taxon>
        <taxon>Cladocera</taxon>
        <taxon>Anomopoda</taxon>
        <taxon>Daphniidae</taxon>
        <taxon>Daphnia</taxon>
    </lineage>
</organism>
<proteinExistence type="predicted"/>
<evidence type="ECO:0000313" key="2">
    <source>
        <dbReference type="Proteomes" id="UP001234178"/>
    </source>
</evidence>
<dbReference type="EMBL" id="JAOYFB010000039">
    <property type="protein sequence ID" value="KAK4029216.1"/>
    <property type="molecule type" value="Genomic_DNA"/>
</dbReference>
<sequence length="76" mass="8461">MSSDSDAVVGPLPGSRPVFVSLDLTFRSDDRKAEPVGKRMWSWRQGELPTEGKQLLLGLLTLRQDDECAPNPYVDD</sequence>
<evidence type="ECO:0000313" key="1">
    <source>
        <dbReference type="EMBL" id="KAK4029216.1"/>
    </source>
</evidence>
<comment type="caution">
    <text evidence="1">The sequence shown here is derived from an EMBL/GenBank/DDBJ whole genome shotgun (WGS) entry which is preliminary data.</text>
</comment>
<protein>
    <submittedName>
        <fullName evidence="1">Uncharacterized protein</fullName>
    </submittedName>
</protein>
<reference evidence="1 2" key="1">
    <citation type="journal article" date="2023" name="Nucleic Acids Res.">
        <title>The hologenome of Daphnia magna reveals possible DNA methylation and microbiome-mediated evolution of the host genome.</title>
        <authorList>
            <person name="Chaturvedi A."/>
            <person name="Li X."/>
            <person name="Dhandapani V."/>
            <person name="Marshall H."/>
            <person name="Kissane S."/>
            <person name="Cuenca-Cambronero M."/>
            <person name="Asole G."/>
            <person name="Calvet F."/>
            <person name="Ruiz-Romero M."/>
            <person name="Marangio P."/>
            <person name="Guigo R."/>
            <person name="Rago D."/>
            <person name="Mirbahai L."/>
            <person name="Eastwood N."/>
            <person name="Colbourne J.K."/>
            <person name="Zhou J."/>
            <person name="Mallon E."/>
            <person name="Orsini L."/>
        </authorList>
    </citation>
    <scope>NUCLEOTIDE SEQUENCE [LARGE SCALE GENOMIC DNA]</scope>
    <source>
        <strain evidence="1">LRV0_1</strain>
    </source>
</reference>
<accession>A0ABR0AVR3</accession>
<dbReference type="Proteomes" id="UP001234178">
    <property type="component" value="Unassembled WGS sequence"/>
</dbReference>
<name>A0ABR0AVR3_9CRUS</name>
<gene>
    <name evidence="1" type="ORF">OUZ56_022224</name>
</gene>
<keyword evidence="2" id="KW-1185">Reference proteome</keyword>